<proteinExistence type="predicted"/>
<evidence type="ECO:0000313" key="1">
    <source>
        <dbReference type="EMBL" id="GAU87327.1"/>
    </source>
</evidence>
<evidence type="ECO:0000313" key="2">
    <source>
        <dbReference type="Proteomes" id="UP000186922"/>
    </source>
</evidence>
<accession>A0A1D1UJB6</accession>
<keyword evidence="2" id="KW-1185">Reference proteome</keyword>
<name>A0A1D1UJB6_RAMVA</name>
<dbReference type="EMBL" id="BDGG01000001">
    <property type="protein sequence ID" value="GAU87327.1"/>
    <property type="molecule type" value="Genomic_DNA"/>
</dbReference>
<reference evidence="1 2" key="1">
    <citation type="journal article" date="2016" name="Nat. Commun.">
        <title>Extremotolerant tardigrade genome and improved radiotolerance of human cultured cells by tardigrade-unique protein.</title>
        <authorList>
            <person name="Hashimoto T."/>
            <person name="Horikawa D.D."/>
            <person name="Saito Y."/>
            <person name="Kuwahara H."/>
            <person name="Kozuka-Hata H."/>
            <person name="Shin-I T."/>
            <person name="Minakuchi Y."/>
            <person name="Ohishi K."/>
            <person name="Motoyama A."/>
            <person name="Aizu T."/>
            <person name="Enomoto A."/>
            <person name="Kondo K."/>
            <person name="Tanaka S."/>
            <person name="Hara Y."/>
            <person name="Koshikawa S."/>
            <person name="Sagara H."/>
            <person name="Miura T."/>
            <person name="Yokobori S."/>
            <person name="Miyagawa K."/>
            <person name="Suzuki Y."/>
            <person name="Kubo T."/>
            <person name="Oyama M."/>
            <person name="Kohara Y."/>
            <person name="Fujiyama A."/>
            <person name="Arakawa K."/>
            <person name="Katayama T."/>
            <person name="Toyoda A."/>
            <person name="Kunieda T."/>
        </authorList>
    </citation>
    <scope>NUCLEOTIDE SEQUENCE [LARGE SCALE GENOMIC DNA]</scope>
    <source>
        <strain evidence="1 2">YOKOZUNA-1</strain>
    </source>
</reference>
<organism evidence="1 2">
    <name type="scientific">Ramazzottius varieornatus</name>
    <name type="common">Water bear</name>
    <name type="synonym">Tardigrade</name>
    <dbReference type="NCBI Taxonomy" id="947166"/>
    <lineage>
        <taxon>Eukaryota</taxon>
        <taxon>Metazoa</taxon>
        <taxon>Ecdysozoa</taxon>
        <taxon>Tardigrada</taxon>
        <taxon>Eutardigrada</taxon>
        <taxon>Parachela</taxon>
        <taxon>Hypsibioidea</taxon>
        <taxon>Ramazzottiidae</taxon>
        <taxon>Ramazzottius</taxon>
    </lineage>
</organism>
<protein>
    <submittedName>
        <fullName evidence="1">Uncharacterized protein</fullName>
    </submittedName>
</protein>
<dbReference type="AlphaFoldDB" id="A0A1D1UJB6"/>
<comment type="caution">
    <text evidence="1">The sequence shown here is derived from an EMBL/GenBank/DDBJ whole genome shotgun (WGS) entry which is preliminary data.</text>
</comment>
<sequence>MSDAMATNLRQFGPFIDALADVARMTVCFYPEDASLSDAPVNVPIAHANFLNKTTQPMCDRNAVFVPVTDPVNGLSLRIKTVKDIGAGEMVSRVTEGLEKKTYKIVTVSGALFRSTTTKKCAT</sequence>
<dbReference type="Proteomes" id="UP000186922">
    <property type="component" value="Unassembled WGS sequence"/>
</dbReference>
<gene>
    <name evidence="1" type="primary">RvY_00199-1</name>
    <name evidence="1" type="synonym">RvY_00199.1</name>
    <name evidence="1" type="ORF">RvY_00199</name>
</gene>